<feature type="domain" description="Trimeric autotransporter adhesin YadA-like head" evidence="1">
    <location>
        <begin position="378"/>
        <end position="402"/>
    </location>
</feature>
<gene>
    <name evidence="3" type="ORF">SIL78_06540</name>
</gene>
<organism evidence="3 4">
    <name type="scientific">Vreelandella alkaliphila</name>
    <dbReference type="NCBI Taxonomy" id="272774"/>
    <lineage>
        <taxon>Bacteria</taxon>
        <taxon>Pseudomonadati</taxon>
        <taxon>Pseudomonadota</taxon>
        <taxon>Gammaproteobacteria</taxon>
        <taxon>Oceanospirillales</taxon>
        <taxon>Halomonadaceae</taxon>
        <taxon>Vreelandella</taxon>
    </lineage>
</organism>
<sequence length="976" mass="94096">MGGDDCNGNASRNSIGQGSTACANFAIAIGSNSNASATDTIAIGRASAAGFVNGVAIGAETSIGAGSGIAIGGGAEAGGNGLFAYLRNDNNGVSVAVESIPNPAMAIGGGSSAVSGALAFGPNSSANGINSMAVGGQSVASSFSDLAFGPAAYATGGRSTSIGYQSASTGFRSVSFGAVSTATGEDSLAFGTSASASGQRALAIGSFTSTSQELVDNTQATGVDSLAFGTSAQSTGLEAIAIGTGAQATAAQSISIGTGNVVSGIGSGAIGDPTTITGAGSYSLGNDNTIEADNAGAFGNDNTLTAAADGSRVVGNTNTVSGPDALALGNRNTASGEGSVAIGRDSISTGLQSFALGDEAEATGQDALAIGTASDSLGLSSTAFGRGAWATADYAAAFGAESTASGEESTAIGSFSQATLEDSVALGSNSVADTGPGILGYKPLGASAADAAAIDGTVATQSAVDIGSRQITSVAAGTELDDAVNVSQLVATQSSVAAGTNVTNVAESDNPNGGTIYTVNADGASVSAGSGAVDVTAAAPDANNVTDYAVDLSQASKDSLTLADSALQTVVTQIDGTAVKTIDQNDNVANFVTGKNMVLSPDGAGGIEIATLDNVTFTDVQTDTLTAGPVNIGATGIDAGNTTISSVAPGVAGTDAVNLNQLDDAAAASKTEVAGGTNIASVDKATGINGQDIYTVNADGASVSAGSGALDVTAAAPDANNVTDYAVDLSQASKDSLTLADSALQDVVTQVDGVNVKTLTKGDNNANFVTGKNMVLSPDGAGGIEIATLDNVTFTDVQTSTLTAGPVNIGATGIDAGNTTISGVAPGVAGTDAVNLNQLDDAAAASKTEVAGGTNIASVDKATGINGQDIYTVNADGASVSAGSGAVDVVAAAPDANNVTDYAVDLSQASKDSLLLADSALQTVVTQIDGTAVKTIDQNDNVANFVTGDNIVLSDEAGGIKIATSPDLTADSLTIN</sequence>
<protein>
    <submittedName>
        <fullName evidence="3">Uncharacterized protein</fullName>
    </submittedName>
</protein>
<feature type="domain" description="Trimeric autotransporter adhesin YadA-like stalk" evidence="2">
    <location>
        <begin position="644"/>
        <end position="678"/>
    </location>
</feature>
<dbReference type="Pfam" id="PF05658">
    <property type="entry name" value="YadA_head"/>
    <property type="match status" value="10"/>
</dbReference>
<evidence type="ECO:0000313" key="4">
    <source>
        <dbReference type="Proteomes" id="UP001276761"/>
    </source>
</evidence>
<feature type="domain" description="Trimeric autotransporter adhesin YadA-like head" evidence="1">
    <location>
        <begin position="321"/>
        <end position="346"/>
    </location>
</feature>
<dbReference type="InterPro" id="IPR008635">
    <property type="entry name" value="Coiled_stalk_dom"/>
</dbReference>
<feature type="domain" description="Trimeric autotransporter adhesin YadA-like head" evidence="1">
    <location>
        <begin position="404"/>
        <end position="430"/>
    </location>
</feature>
<accession>A0AAJ2RZM8</accession>
<dbReference type="SUPFAM" id="SSF101967">
    <property type="entry name" value="Adhesin YadA, collagen-binding domain"/>
    <property type="match status" value="4"/>
</dbReference>
<dbReference type="CDD" id="cd12820">
    <property type="entry name" value="LbR_YadA-like"/>
    <property type="match status" value="3"/>
</dbReference>
<name>A0AAJ2RZM8_9GAMM</name>
<dbReference type="Pfam" id="PF05662">
    <property type="entry name" value="YadA_stalk"/>
    <property type="match status" value="3"/>
</dbReference>
<feature type="domain" description="Trimeric autotransporter adhesin YadA-like head" evidence="1">
    <location>
        <begin position="15"/>
        <end position="33"/>
    </location>
</feature>
<dbReference type="InterPro" id="IPR011049">
    <property type="entry name" value="Serralysin-like_metalloprot_C"/>
</dbReference>
<comment type="caution">
    <text evidence="3">The sequence shown here is derived from an EMBL/GenBank/DDBJ whole genome shotgun (WGS) entry which is preliminary data.</text>
</comment>
<dbReference type="InterPro" id="IPR008640">
    <property type="entry name" value="Adhesin_Head_dom"/>
</dbReference>
<feature type="domain" description="Trimeric autotransporter adhesin YadA-like head" evidence="1">
    <location>
        <begin position="349"/>
        <end position="373"/>
    </location>
</feature>
<proteinExistence type="predicted"/>
<feature type="domain" description="Trimeric autotransporter adhesin YadA-like stalk" evidence="2">
    <location>
        <begin position="821"/>
        <end position="855"/>
    </location>
</feature>
<feature type="domain" description="Trimeric autotransporter adhesin YadA-like head" evidence="1">
    <location>
        <begin position="140"/>
        <end position="166"/>
    </location>
</feature>
<feature type="domain" description="Trimeric autotransporter adhesin YadA-like head" evidence="1">
    <location>
        <begin position="116"/>
        <end position="138"/>
    </location>
</feature>
<feature type="domain" description="Trimeric autotransporter adhesin YadA-like head" evidence="1">
    <location>
        <begin position="220"/>
        <end position="246"/>
    </location>
</feature>
<evidence type="ECO:0000313" key="3">
    <source>
        <dbReference type="EMBL" id="MDX5977221.1"/>
    </source>
</evidence>
<feature type="domain" description="Trimeric autotransporter adhesin YadA-like head" evidence="1">
    <location>
        <begin position="182"/>
        <end position="207"/>
    </location>
</feature>
<reference evidence="3" key="1">
    <citation type="submission" date="2023-11" db="EMBL/GenBank/DDBJ databases">
        <title>MicrobeMod: A computational toolkit for identifying prokaryotic methylation and restriction-modification with nanopore sequencing.</title>
        <authorList>
            <person name="Crits-Christoph A."/>
            <person name="Kang S.C."/>
            <person name="Lee H."/>
            <person name="Ostrov N."/>
        </authorList>
    </citation>
    <scope>NUCLEOTIDE SEQUENCE</scope>
    <source>
        <strain evidence="3">ATCC BAA-953</strain>
    </source>
</reference>
<dbReference type="EMBL" id="JAWXXT010000001">
    <property type="protein sequence ID" value="MDX5977221.1"/>
    <property type="molecule type" value="Genomic_DNA"/>
</dbReference>
<dbReference type="AlphaFoldDB" id="A0AAJ2RZM8"/>
<feature type="domain" description="Trimeric autotransporter adhesin YadA-like head" evidence="1">
    <location>
        <begin position="35"/>
        <end position="60"/>
    </location>
</feature>
<dbReference type="Gene3D" id="2.150.10.10">
    <property type="entry name" value="Serralysin-like metalloprotease, C-terminal"/>
    <property type="match status" value="4"/>
</dbReference>
<dbReference type="GeneID" id="303165142"/>
<dbReference type="GO" id="GO:0019867">
    <property type="term" value="C:outer membrane"/>
    <property type="evidence" value="ECO:0007669"/>
    <property type="project" value="InterPro"/>
</dbReference>
<evidence type="ECO:0000259" key="2">
    <source>
        <dbReference type="Pfam" id="PF05662"/>
    </source>
</evidence>
<dbReference type="Proteomes" id="UP001276761">
    <property type="component" value="Unassembled WGS sequence"/>
</dbReference>
<feature type="domain" description="Trimeric autotransporter adhesin YadA-like stalk" evidence="2">
    <location>
        <begin position="470"/>
        <end position="506"/>
    </location>
</feature>
<dbReference type="RefSeq" id="WP_198349890.1">
    <property type="nucleotide sequence ID" value="NZ_JABASV010000010.1"/>
</dbReference>
<evidence type="ECO:0000259" key="1">
    <source>
        <dbReference type="Pfam" id="PF05658"/>
    </source>
</evidence>